<keyword evidence="1" id="KW-0732">Signal</keyword>
<protein>
    <submittedName>
        <fullName evidence="2">Uncharacterized protein</fullName>
    </submittedName>
</protein>
<accession>A0A9P6L919</accession>
<comment type="caution">
    <text evidence="2">The sequence shown here is derived from an EMBL/GenBank/DDBJ whole genome shotgun (WGS) entry which is preliminary data.</text>
</comment>
<reference evidence="2" key="2">
    <citation type="submission" date="2020-11" db="EMBL/GenBank/DDBJ databases">
        <authorList>
            <consortium name="DOE Joint Genome Institute"/>
            <person name="Kuo A."/>
            <person name="Miyauchi S."/>
            <person name="Kiss E."/>
            <person name="Drula E."/>
            <person name="Kohler A."/>
            <person name="Sanchez-Garcia M."/>
            <person name="Andreopoulos B."/>
            <person name="Barry K.W."/>
            <person name="Bonito G."/>
            <person name="Buee M."/>
            <person name="Carver A."/>
            <person name="Chen C."/>
            <person name="Cichocki N."/>
            <person name="Clum A."/>
            <person name="Culley D."/>
            <person name="Crous P.W."/>
            <person name="Fauchery L."/>
            <person name="Girlanda M."/>
            <person name="Hayes R."/>
            <person name="Keri Z."/>
            <person name="Labutti K."/>
            <person name="Lipzen A."/>
            <person name="Lombard V."/>
            <person name="Magnuson J."/>
            <person name="Maillard F."/>
            <person name="Morin E."/>
            <person name="Murat C."/>
            <person name="Nolan M."/>
            <person name="Ohm R."/>
            <person name="Pangilinan J."/>
            <person name="Pereira M."/>
            <person name="Perotto S."/>
            <person name="Peter M."/>
            <person name="Riley R."/>
            <person name="Sitrit Y."/>
            <person name="Stielow B."/>
            <person name="Szollosi G."/>
            <person name="Zifcakova L."/>
            <person name="Stursova M."/>
            <person name="Spatafora J.W."/>
            <person name="Tedersoo L."/>
            <person name="Vaario L.-M."/>
            <person name="Yamada A."/>
            <person name="Yan M."/>
            <person name="Wang P."/>
            <person name="Xu J."/>
            <person name="Bruns T."/>
            <person name="Baldrian P."/>
            <person name="Vilgalys R."/>
            <person name="Henrissat B."/>
            <person name="Grigoriev I.V."/>
            <person name="Hibbett D."/>
            <person name="Nagy L.G."/>
            <person name="Martin F.M."/>
        </authorList>
    </citation>
    <scope>NUCLEOTIDE SEQUENCE</scope>
    <source>
        <strain evidence="2">UH-Tt-Lm1</strain>
    </source>
</reference>
<evidence type="ECO:0000313" key="3">
    <source>
        <dbReference type="Proteomes" id="UP000736335"/>
    </source>
</evidence>
<feature type="non-terminal residue" evidence="2">
    <location>
        <position position="72"/>
    </location>
</feature>
<sequence length="72" mass="8300">MLLLLEAASICDSCLAFKGTTGCICGAKRDFCDIQILLFPAIQWHCPNSTLFLLYHRHVHWFTQVWEKLLDC</sequence>
<reference evidence="2" key="1">
    <citation type="journal article" date="2020" name="Nat. Commun.">
        <title>Large-scale genome sequencing of mycorrhizal fungi provides insights into the early evolution of symbiotic traits.</title>
        <authorList>
            <person name="Miyauchi S."/>
            <person name="Kiss E."/>
            <person name="Kuo A."/>
            <person name="Drula E."/>
            <person name="Kohler A."/>
            <person name="Sanchez-Garcia M."/>
            <person name="Morin E."/>
            <person name="Andreopoulos B."/>
            <person name="Barry K.W."/>
            <person name="Bonito G."/>
            <person name="Buee M."/>
            <person name="Carver A."/>
            <person name="Chen C."/>
            <person name="Cichocki N."/>
            <person name="Clum A."/>
            <person name="Culley D."/>
            <person name="Crous P.W."/>
            <person name="Fauchery L."/>
            <person name="Girlanda M."/>
            <person name="Hayes R.D."/>
            <person name="Keri Z."/>
            <person name="LaButti K."/>
            <person name="Lipzen A."/>
            <person name="Lombard V."/>
            <person name="Magnuson J."/>
            <person name="Maillard F."/>
            <person name="Murat C."/>
            <person name="Nolan M."/>
            <person name="Ohm R.A."/>
            <person name="Pangilinan J."/>
            <person name="Pereira M.F."/>
            <person name="Perotto S."/>
            <person name="Peter M."/>
            <person name="Pfister S."/>
            <person name="Riley R."/>
            <person name="Sitrit Y."/>
            <person name="Stielow J.B."/>
            <person name="Szollosi G."/>
            <person name="Zifcakova L."/>
            <person name="Stursova M."/>
            <person name="Spatafora J.W."/>
            <person name="Tedersoo L."/>
            <person name="Vaario L.M."/>
            <person name="Yamada A."/>
            <person name="Yan M."/>
            <person name="Wang P."/>
            <person name="Xu J."/>
            <person name="Bruns T."/>
            <person name="Baldrian P."/>
            <person name="Vilgalys R."/>
            <person name="Dunand C."/>
            <person name="Henrissat B."/>
            <person name="Grigoriev I.V."/>
            <person name="Hibbett D."/>
            <person name="Nagy L.G."/>
            <person name="Martin F.M."/>
        </authorList>
    </citation>
    <scope>NUCLEOTIDE SEQUENCE</scope>
    <source>
        <strain evidence="2">UH-Tt-Lm1</strain>
    </source>
</reference>
<organism evidence="2 3">
    <name type="scientific">Thelephora terrestris</name>
    <dbReference type="NCBI Taxonomy" id="56493"/>
    <lineage>
        <taxon>Eukaryota</taxon>
        <taxon>Fungi</taxon>
        <taxon>Dikarya</taxon>
        <taxon>Basidiomycota</taxon>
        <taxon>Agaricomycotina</taxon>
        <taxon>Agaricomycetes</taxon>
        <taxon>Thelephorales</taxon>
        <taxon>Thelephoraceae</taxon>
        <taxon>Thelephora</taxon>
    </lineage>
</organism>
<evidence type="ECO:0000256" key="1">
    <source>
        <dbReference type="SAM" id="SignalP"/>
    </source>
</evidence>
<keyword evidence="3" id="KW-1185">Reference proteome</keyword>
<name>A0A9P6L919_9AGAM</name>
<gene>
    <name evidence="2" type="ORF">BJ322DRAFT_1054958</name>
</gene>
<proteinExistence type="predicted"/>
<evidence type="ECO:0000313" key="2">
    <source>
        <dbReference type="EMBL" id="KAF9787366.1"/>
    </source>
</evidence>
<dbReference type="EMBL" id="WIUZ02000005">
    <property type="protein sequence ID" value="KAF9787366.1"/>
    <property type="molecule type" value="Genomic_DNA"/>
</dbReference>
<feature type="chain" id="PRO_5040454600" evidence="1">
    <location>
        <begin position="17"/>
        <end position="72"/>
    </location>
</feature>
<dbReference type="Proteomes" id="UP000736335">
    <property type="component" value="Unassembled WGS sequence"/>
</dbReference>
<dbReference type="AlphaFoldDB" id="A0A9P6L919"/>
<feature type="signal peptide" evidence="1">
    <location>
        <begin position="1"/>
        <end position="16"/>
    </location>
</feature>